<name>A0ABD1T6Q4_9LAMI</name>
<proteinExistence type="predicted"/>
<accession>A0ABD1T6Q4</accession>
<organism evidence="1 2">
    <name type="scientific">Forsythia ovata</name>
    <dbReference type="NCBI Taxonomy" id="205694"/>
    <lineage>
        <taxon>Eukaryota</taxon>
        <taxon>Viridiplantae</taxon>
        <taxon>Streptophyta</taxon>
        <taxon>Embryophyta</taxon>
        <taxon>Tracheophyta</taxon>
        <taxon>Spermatophyta</taxon>
        <taxon>Magnoliopsida</taxon>
        <taxon>eudicotyledons</taxon>
        <taxon>Gunneridae</taxon>
        <taxon>Pentapetalae</taxon>
        <taxon>asterids</taxon>
        <taxon>lamiids</taxon>
        <taxon>Lamiales</taxon>
        <taxon>Oleaceae</taxon>
        <taxon>Forsythieae</taxon>
        <taxon>Forsythia</taxon>
    </lineage>
</organism>
<evidence type="ECO:0000313" key="2">
    <source>
        <dbReference type="Proteomes" id="UP001604277"/>
    </source>
</evidence>
<dbReference type="AlphaFoldDB" id="A0ABD1T6Q4"/>
<gene>
    <name evidence="1" type="ORF">Fot_32022</name>
</gene>
<sequence>MDVPRIIKQTGTSRESGVHRLFRVWAYKKGPGGETGGHFSRCTQYAPDPASKITVVVDSYWTEEWVTYSDQSSPSLKLSAPKAMAAWSPMLIEKAEIEVRVMELNKKNSKMALRNADHIIRDQNHFKV</sequence>
<protein>
    <submittedName>
        <fullName evidence="1">Uncharacterized protein</fullName>
    </submittedName>
</protein>
<keyword evidence="2" id="KW-1185">Reference proteome</keyword>
<dbReference type="Proteomes" id="UP001604277">
    <property type="component" value="Unassembled WGS sequence"/>
</dbReference>
<reference evidence="2" key="1">
    <citation type="submission" date="2024-07" db="EMBL/GenBank/DDBJ databases">
        <title>Two chromosome-level genome assemblies of Korean endemic species Abeliophyllum distichum and Forsythia ovata (Oleaceae).</title>
        <authorList>
            <person name="Jang H."/>
        </authorList>
    </citation>
    <scope>NUCLEOTIDE SEQUENCE [LARGE SCALE GENOMIC DNA]</scope>
</reference>
<evidence type="ECO:0000313" key="1">
    <source>
        <dbReference type="EMBL" id="KAL2508375.1"/>
    </source>
</evidence>
<comment type="caution">
    <text evidence="1">The sequence shown here is derived from an EMBL/GenBank/DDBJ whole genome shotgun (WGS) entry which is preliminary data.</text>
</comment>
<dbReference type="EMBL" id="JBFOLJ010000009">
    <property type="protein sequence ID" value="KAL2508375.1"/>
    <property type="molecule type" value="Genomic_DNA"/>
</dbReference>